<organism evidence="2 3">
    <name type="scientific">Oleoguttula mirabilis</name>
    <dbReference type="NCBI Taxonomy" id="1507867"/>
    <lineage>
        <taxon>Eukaryota</taxon>
        <taxon>Fungi</taxon>
        <taxon>Dikarya</taxon>
        <taxon>Ascomycota</taxon>
        <taxon>Pezizomycotina</taxon>
        <taxon>Dothideomycetes</taxon>
        <taxon>Dothideomycetidae</taxon>
        <taxon>Mycosphaerellales</taxon>
        <taxon>Teratosphaeriaceae</taxon>
        <taxon>Oleoguttula</taxon>
    </lineage>
</organism>
<sequence length="260" mass="30050">MGYLIRLLPDELTILLVLCLELIIILQRRHVRRSLAAAKAFASVCAITELHEMILQQLTFRELLRAKRVCRKWNETIATSHPLLQKQWLRPTSKARIAYQAVGSEDIPQHAWLLSDGTPLAAPNISTNPLFRWEVVEPHYYGASCWWADQSVVGHRREMYICDPPATSILLCIFFYEDRLFEQWVHEAGGVRMKHVIDLVLPELLECDAPSCWEEGKGVGLIRSCWRWLRGVSRCRRPEACDEREVVVEVLGAREWSRHG</sequence>
<evidence type="ECO:0000259" key="1">
    <source>
        <dbReference type="Pfam" id="PF12937"/>
    </source>
</evidence>
<protein>
    <recommendedName>
        <fullName evidence="1">F-box domain-containing protein</fullName>
    </recommendedName>
</protein>
<evidence type="ECO:0000313" key="2">
    <source>
        <dbReference type="EMBL" id="KAK4546754.1"/>
    </source>
</evidence>
<reference evidence="2 3" key="1">
    <citation type="submission" date="2021-11" db="EMBL/GenBank/DDBJ databases">
        <title>Black yeast isolated from Biological Soil Crust.</title>
        <authorList>
            <person name="Kurbessoian T."/>
        </authorList>
    </citation>
    <scope>NUCLEOTIDE SEQUENCE [LARGE SCALE GENOMIC DNA]</scope>
    <source>
        <strain evidence="2 3">CCFEE 5522</strain>
    </source>
</reference>
<dbReference type="AlphaFoldDB" id="A0AAV9JN30"/>
<keyword evidence="3" id="KW-1185">Reference proteome</keyword>
<gene>
    <name evidence="2" type="ORF">LTR36_001486</name>
</gene>
<feature type="domain" description="F-box" evidence="1">
    <location>
        <begin position="49"/>
        <end position="78"/>
    </location>
</feature>
<dbReference type="InterPro" id="IPR001810">
    <property type="entry name" value="F-box_dom"/>
</dbReference>
<dbReference type="SUPFAM" id="SSF81383">
    <property type="entry name" value="F-box domain"/>
    <property type="match status" value="1"/>
</dbReference>
<dbReference type="Gene3D" id="1.20.1280.50">
    <property type="match status" value="1"/>
</dbReference>
<name>A0AAV9JN30_9PEZI</name>
<dbReference type="InterPro" id="IPR036047">
    <property type="entry name" value="F-box-like_dom_sf"/>
</dbReference>
<evidence type="ECO:0000313" key="3">
    <source>
        <dbReference type="Proteomes" id="UP001324427"/>
    </source>
</evidence>
<proteinExistence type="predicted"/>
<comment type="caution">
    <text evidence="2">The sequence shown here is derived from an EMBL/GenBank/DDBJ whole genome shotgun (WGS) entry which is preliminary data.</text>
</comment>
<dbReference type="EMBL" id="JAVFHQ010000013">
    <property type="protein sequence ID" value="KAK4546754.1"/>
    <property type="molecule type" value="Genomic_DNA"/>
</dbReference>
<dbReference type="Proteomes" id="UP001324427">
    <property type="component" value="Unassembled WGS sequence"/>
</dbReference>
<dbReference type="Pfam" id="PF12937">
    <property type="entry name" value="F-box-like"/>
    <property type="match status" value="1"/>
</dbReference>
<accession>A0AAV9JN30</accession>